<evidence type="ECO:0000259" key="10">
    <source>
        <dbReference type="PROSITE" id="PS50866"/>
    </source>
</evidence>
<feature type="signal peptide" evidence="9">
    <location>
        <begin position="1"/>
        <end position="28"/>
    </location>
</feature>
<evidence type="ECO:0000256" key="2">
    <source>
        <dbReference type="ARBA" id="ARBA00007104"/>
    </source>
</evidence>
<name>A0AAV0N6J7_9ROSI</name>
<evidence type="ECO:0000256" key="7">
    <source>
        <dbReference type="RuleBase" id="RU003827"/>
    </source>
</evidence>
<evidence type="ECO:0000256" key="8">
    <source>
        <dbReference type="SAM" id="Phobius"/>
    </source>
</evidence>
<comment type="similarity">
    <text evidence="2 7">Belongs to the EMP24/GP25L family.</text>
</comment>
<evidence type="ECO:0000256" key="3">
    <source>
        <dbReference type="ARBA" id="ARBA00022692"/>
    </source>
</evidence>
<gene>
    <name evidence="11" type="ORF">LITE_LOCUS31855</name>
</gene>
<protein>
    <recommendedName>
        <fullName evidence="10">GOLD domain-containing protein</fullName>
    </recommendedName>
</protein>
<accession>A0AAV0N6J7</accession>
<keyword evidence="12" id="KW-1185">Reference proteome</keyword>
<evidence type="ECO:0000256" key="9">
    <source>
        <dbReference type="SAM" id="SignalP"/>
    </source>
</evidence>
<proteinExistence type="inferred from homology"/>
<keyword evidence="5 8" id="KW-1133">Transmembrane helix</keyword>
<comment type="subcellular location">
    <subcellularLocation>
        <location evidence="1 7">Membrane</location>
        <topology evidence="1 7">Single-pass type I membrane protein</topology>
    </subcellularLocation>
</comment>
<keyword evidence="6 8" id="KW-0472">Membrane</keyword>
<reference evidence="11" key="1">
    <citation type="submission" date="2022-08" db="EMBL/GenBank/DDBJ databases">
        <authorList>
            <person name="Gutierrez-Valencia J."/>
        </authorList>
    </citation>
    <scope>NUCLEOTIDE SEQUENCE</scope>
</reference>
<evidence type="ECO:0000313" key="12">
    <source>
        <dbReference type="Proteomes" id="UP001154282"/>
    </source>
</evidence>
<dbReference type="Proteomes" id="UP001154282">
    <property type="component" value="Unassembled WGS sequence"/>
</dbReference>
<evidence type="ECO:0000256" key="1">
    <source>
        <dbReference type="ARBA" id="ARBA00004479"/>
    </source>
</evidence>
<organism evidence="11 12">
    <name type="scientific">Linum tenue</name>
    <dbReference type="NCBI Taxonomy" id="586396"/>
    <lineage>
        <taxon>Eukaryota</taxon>
        <taxon>Viridiplantae</taxon>
        <taxon>Streptophyta</taxon>
        <taxon>Embryophyta</taxon>
        <taxon>Tracheophyta</taxon>
        <taxon>Spermatophyta</taxon>
        <taxon>Magnoliopsida</taxon>
        <taxon>eudicotyledons</taxon>
        <taxon>Gunneridae</taxon>
        <taxon>Pentapetalae</taxon>
        <taxon>rosids</taxon>
        <taxon>fabids</taxon>
        <taxon>Malpighiales</taxon>
        <taxon>Linaceae</taxon>
        <taxon>Linum</taxon>
    </lineage>
</organism>
<evidence type="ECO:0000313" key="11">
    <source>
        <dbReference type="EMBL" id="CAI0454108.1"/>
    </source>
</evidence>
<keyword evidence="3 7" id="KW-0812">Transmembrane</keyword>
<comment type="caution">
    <text evidence="11">The sequence shown here is derived from an EMBL/GenBank/DDBJ whole genome shotgun (WGS) entry which is preliminary data.</text>
</comment>
<evidence type="ECO:0000256" key="4">
    <source>
        <dbReference type="ARBA" id="ARBA00022729"/>
    </source>
</evidence>
<evidence type="ECO:0000256" key="5">
    <source>
        <dbReference type="ARBA" id="ARBA00022989"/>
    </source>
</evidence>
<keyword evidence="4 9" id="KW-0732">Signal</keyword>
<feature type="chain" id="PRO_5043449045" description="GOLD domain-containing protein" evidence="9">
    <location>
        <begin position="29"/>
        <end position="252"/>
    </location>
</feature>
<feature type="domain" description="GOLD" evidence="10">
    <location>
        <begin position="40"/>
        <end position="155"/>
    </location>
</feature>
<feature type="transmembrane region" description="Helical" evidence="8">
    <location>
        <begin position="188"/>
        <end position="205"/>
    </location>
</feature>
<sequence length="252" mass="28795">MVAYITMWRWSCWLIVIMLIFESGSKMAESMRFDMHSGETKCISEDVKADTMSVGSYSIVDPIKGDPNVTVRFFGLQVTSPHGVSYHYGDKVEKGTFAFTASENGPYSACFWSPLHKPPLTTIVEFDWRSGVEARDWSNVAKKGNIEAMEIELRKLSVTVRNVHAEMYYLRDREEEMQELNLSTNSEMAIMGFLSLVVCVSVAGLQSWHLRCYKRAATDREIAGIDKARIRERESKDTDTRFTWFTNTMCVS</sequence>
<dbReference type="PANTHER" id="PTHR22811">
    <property type="entry name" value="TRANSMEMBRANE EMP24 DOMAIN-CONTAINING PROTEIN"/>
    <property type="match status" value="1"/>
</dbReference>
<dbReference type="GO" id="GO:0016020">
    <property type="term" value="C:membrane"/>
    <property type="evidence" value="ECO:0007669"/>
    <property type="project" value="UniProtKB-SubCell"/>
</dbReference>
<dbReference type="SMART" id="SM01190">
    <property type="entry name" value="EMP24_GP25L"/>
    <property type="match status" value="1"/>
</dbReference>
<evidence type="ECO:0000256" key="6">
    <source>
        <dbReference type="ARBA" id="ARBA00023136"/>
    </source>
</evidence>
<dbReference type="Pfam" id="PF01105">
    <property type="entry name" value="EMP24_GP25L"/>
    <property type="match status" value="1"/>
</dbReference>
<dbReference type="InterPro" id="IPR009038">
    <property type="entry name" value="GOLD_dom"/>
</dbReference>
<dbReference type="PROSITE" id="PS50866">
    <property type="entry name" value="GOLD"/>
    <property type="match status" value="1"/>
</dbReference>
<dbReference type="InterPro" id="IPR015720">
    <property type="entry name" value="Emp24-like"/>
</dbReference>
<dbReference type="EMBL" id="CAMGYJ010000008">
    <property type="protein sequence ID" value="CAI0454108.1"/>
    <property type="molecule type" value="Genomic_DNA"/>
</dbReference>
<dbReference type="AlphaFoldDB" id="A0AAV0N6J7"/>